<keyword evidence="2" id="KW-1185">Reference proteome</keyword>
<protein>
    <submittedName>
        <fullName evidence="1">Uncharacterized protein</fullName>
    </submittedName>
</protein>
<proteinExistence type="predicted"/>
<comment type="caution">
    <text evidence="1">The sequence shown here is derived from an EMBL/GenBank/DDBJ whole genome shotgun (WGS) entry which is preliminary data.</text>
</comment>
<accession>A0ABU3A8X0</accession>
<evidence type="ECO:0000313" key="1">
    <source>
        <dbReference type="EMBL" id="MDT0606330.1"/>
    </source>
</evidence>
<reference evidence="1 2" key="1">
    <citation type="submission" date="2023-09" db="EMBL/GenBank/DDBJ databases">
        <authorList>
            <person name="Rey-Velasco X."/>
        </authorList>
    </citation>
    <scope>NUCLEOTIDE SEQUENCE [LARGE SCALE GENOMIC DNA]</scope>
    <source>
        <strain evidence="1 2">F388</strain>
    </source>
</reference>
<sequence length="75" mass="8885">MNSQLAMEVETFERMKMSHMSTSDRVVASRKAKELVLTINEIYKKTKDSKLMEVMKRITVKKRKIEKRLKGRPEI</sequence>
<dbReference type="EMBL" id="JAVRHR010000001">
    <property type="protein sequence ID" value="MDT0606330.1"/>
    <property type="molecule type" value="Genomic_DNA"/>
</dbReference>
<organism evidence="1 2">
    <name type="scientific">Croceitalea rosinachiae</name>
    <dbReference type="NCBI Taxonomy" id="3075596"/>
    <lineage>
        <taxon>Bacteria</taxon>
        <taxon>Pseudomonadati</taxon>
        <taxon>Bacteroidota</taxon>
        <taxon>Flavobacteriia</taxon>
        <taxon>Flavobacteriales</taxon>
        <taxon>Flavobacteriaceae</taxon>
        <taxon>Croceitalea</taxon>
    </lineage>
</organism>
<evidence type="ECO:0000313" key="2">
    <source>
        <dbReference type="Proteomes" id="UP001255246"/>
    </source>
</evidence>
<dbReference type="Proteomes" id="UP001255246">
    <property type="component" value="Unassembled WGS sequence"/>
</dbReference>
<gene>
    <name evidence="1" type="ORF">RM706_04790</name>
</gene>
<dbReference type="RefSeq" id="WP_311349886.1">
    <property type="nucleotide sequence ID" value="NZ_JAVRHR010000001.1"/>
</dbReference>
<name>A0ABU3A8X0_9FLAO</name>